<proteinExistence type="predicted"/>
<dbReference type="Proteomes" id="UP000299084">
    <property type="component" value="Unassembled WGS sequence"/>
</dbReference>
<dbReference type="GO" id="GO:0043252">
    <property type="term" value="P:sodium-independent organic anion transport"/>
    <property type="evidence" value="ECO:0007669"/>
    <property type="project" value="TreeGrafter"/>
</dbReference>
<dbReference type="GO" id="GO:0016323">
    <property type="term" value="C:basolateral plasma membrane"/>
    <property type="evidence" value="ECO:0007669"/>
    <property type="project" value="TreeGrafter"/>
</dbReference>
<dbReference type="GO" id="GO:0015347">
    <property type="term" value="F:sodium-independent organic anion transmembrane transporter activity"/>
    <property type="evidence" value="ECO:0007669"/>
    <property type="project" value="TreeGrafter"/>
</dbReference>
<dbReference type="EMBL" id="JWIN03000034">
    <property type="protein sequence ID" value="KAB1254571.1"/>
    <property type="molecule type" value="Genomic_DNA"/>
</dbReference>
<dbReference type="InterPro" id="IPR004156">
    <property type="entry name" value="OATP"/>
</dbReference>
<feature type="transmembrane region" description="Helical" evidence="1">
    <location>
        <begin position="52"/>
        <end position="85"/>
    </location>
</feature>
<sequence length="185" mass="20220">MELSRTAQQRKQKGHEAWIFYNCTCVGIAASKSGNSSGMVGRCQKDNGCPKMFLYFLIISVITSYTLSLGGIPGYILLLSAFVVYRCIKPQLKSFALGIYTLAVRVLAGIPAPVYFGVLIDTSCLKWGFKRCGSRGSCRLYDSNAFRYCIKPVPTSHCDNIPGLRNATGTKNPSGVSLLVSKRIV</sequence>
<keyword evidence="1" id="KW-0472">Membrane</keyword>
<name>A0A5N4C6P7_CAMDR</name>
<dbReference type="GO" id="GO:0015125">
    <property type="term" value="F:bile acid transmembrane transporter activity"/>
    <property type="evidence" value="ECO:0007669"/>
    <property type="project" value="TreeGrafter"/>
</dbReference>
<organism evidence="2 3">
    <name type="scientific">Camelus dromedarius</name>
    <name type="common">Dromedary</name>
    <name type="synonym">Arabian camel</name>
    <dbReference type="NCBI Taxonomy" id="9838"/>
    <lineage>
        <taxon>Eukaryota</taxon>
        <taxon>Metazoa</taxon>
        <taxon>Chordata</taxon>
        <taxon>Craniata</taxon>
        <taxon>Vertebrata</taxon>
        <taxon>Euteleostomi</taxon>
        <taxon>Mammalia</taxon>
        <taxon>Eutheria</taxon>
        <taxon>Laurasiatheria</taxon>
        <taxon>Artiodactyla</taxon>
        <taxon>Tylopoda</taxon>
        <taxon>Camelidae</taxon>
        <taxon>Camelus</taxon>
    </lineage>
</organism>
<reference evidence="2 3" key="1">
    <citation type="journal article" date="2019" name="Mol. Ecol. Resour.">
        <title>Improving Illumina assemblies with Hi-C and long reads: an example with the North African dromedary.</title>
        <authorList>
            <person name="Elbers J.P."/>
            <person name="Rogers M.F."/>
            <person name="Perelman P.L."/>
            <person name="Proskuryakova A.A."/>
            <person name="Serdyukova N.A."/>
            <person name="Johnson W.E."/>
            <person name="Horin P."/>
            <person name="Corander J."/>
            <person name="Murphy D."/>
            <person name="Burger P.A."/>
        </authorList>
    </citation>
    <scope>NUCLEOTIDE SEQUENCE [LARGE SCALE GENOMIC DNA]</scope>
    <source>
        <strain evidence="2">Drom800</strain>
        <tissue evidence="2">Blood</tissue>
    </source>
</reference>
<evidence type="ECO:0000313" key="2">
    <source>
        <dbReference type="EMBL" id="KAB1254571.1"/>
    </source>
</evidence>
<comment type="caution">
    <text evidence="2">The sequence shown here is derived from an EMBL/GenBank/DDBJ whole genome shotgun (WGS) entry which is preliminary data.</text>
</comment>
<dbReference type="Pfam" id="PF03137">
    <property type="entry name" value="OATP"/>
    <property type="match status" value="1"/>
</dbReference>
<protein>
    <submittedName>
        <fullName evidence="2">Solute carrier organic anion transporter family member 1C1</fullName>
    </submittedName>
</protein>
<evidence type="ECO:0000256" key="1">
    <source>
        <dbReference type="SAM" id="Phobius"/>
    </source>
</evidence>
<dbReference type="PANTHER" id="PTHR11388:SF99">
    <property type="entry name" value="SOLUTE CARRIER ORGANIC ANION TRANSPORTER FAMILY MEMBER 1C1"/>
    <property type="match status" value="1"/>
</dbReference>
<keyword evidence="1" id="KW-0812">Transmembrane</keyword>
<dbReference type="AlphaFoldDB" id="A0A5N4C6P7"/>
<dbReference type="PANTHER" id="PTHR11388">
    <property type="entry name" value="ORGANIC ANION TRANSPORTER"/>
    <property type="match status" value="1"/>
</dbReference>
<accession>A0A5N4C6P7</accession>
<feature type="transmembrane region" description="Helical" evidence="1">
    <location>
        <begin position="97"/>
        <end position="120"/>
    </location>
</feature>
<keyword evidence="3" id="KW-1185">Reference proteome</keyword>
<gene>
    <name evidence="2" type="ORF">Cadr_000029176</name>
</gene>
<keyword evidence="1" id="KW-1133">Transmembrane helix</keyword>
<evidence type="ECO:0000313" key="3">
    <source>
        <dbReference type="Proteomes" id="UP000299084"/>
    </source>
</evidence>